<keyword evidence="4" id="KW-0680">Restriction system</keyword>
<evidence type="ECO:0000256" key="4">
    <source>
        <dbReference type="ARBA" id="ARBA00022747"/>
    </source>
</evidence>
<dbReference type="GO" id="GO:0044027">
    <property type="term" value="P:negative regulation of gene expression via chromosomal CpG island methylation"/>
    <property type="evidence" value="ECO:0007669"/>
    <property type="project" value="TreeGrafter"/>
</dbReference>
<gene>
    <name evidence="8" type="ORF">IQ10_02227</name>
</gene>
<evidence type="ECO:0000313" key="9">
    <source>
        <dbReference type="Proteomes" id="UP000315711"/>
    </source>
</evidence>
<evidence type="ECO:0000256" key="3">
    <source>
        <dbReference type="ARBA" id="ARBA00022691"/>
    </source>
</evidence>
<name>A0A562QI42_9BACI</name>
<dbReference type="NCBIfam" id="TIGR00675">
    <property type="entry name" value="dcm"/>
    <property type="match status" value="1"/>
</dbReference>
<dbReference type="Gene3D" id="3.90.120.10">
    <property type="entry name" value="DNA Methylase, subunit A, domain 2"/>
    <property type="match status" value="1"/>
</dbReference>
<dbReference type="InterPro" id="IPR029063">
    <property type="entry name" value="SAM-dependent_MTases_sf"/>
</dbReference>
<keyword evidence="1 5" id="KW-0489">Methyltransferase</keyword>
<dbReference type="PROSITE" id="PS00094">
    <property type="entry name" value="C5_MTASE_1"/>
    <property type="match status" value="1"/>
</dbReference>
<accession>A0A562QI42</accession>
<dbReference type="SUPFAM" id="SSF53335">
    <property type="entry name" value="S-adenosyl-L-methionine-dependent methyltransferases"/>
    <property type="match status" value="1"/>
</dbReference>
<dbReference type="AlphaFoldDB" id="A0A562QI42"/>
<comment type="catalytic activity">
    <reaction evidence="7">
        <text>a 2'-deoxycytidine in DNA + S-adenosyl-L-methionine = a 5-methyl-2'-deoxycytidine in DNA + S-adenosyl-L-homocysteine + H(+)</text>
        <dbReference type="Rhea" id="RHEA:13681"/>
        <dbReference type="Rhea" id="RHEA-COMP:11369"/>
        <dbReference type="Rhea" id="RHEA-COMP:11370"/>
        <dbReference type="ChEBI" id="CHEBI:15378"/>
        <dbReference type="ChEBI" id="CHEBI:57856"/>
        <dbReference type="ChEBI" id="CHEBI:59789"/>
        <dbReference type="ChEBI" id="CHEBI:85452"/>
        <dbReference type="ChEBI" id="CHEBI:85454"/>
        <dbReference type="EC" id="2.1.1.37"/>
    </reaction>
</comment>
<dbReference type="PROSITE" id="PS51679">
    <property type="entry name" value="SAM_MT_C5"/>
    <property type="match status" value="1"/>
</dbReference>
<dbReference type="Proteomes" id="UP000315711">
    <property type="component" value="Unassembled WGS sequence"/>
</dbReference>
<keyword evidence="9" id="KW-1185">Reference proteome</keyword>
<sequence length="423" mass="48435">MKMKENYYVLDLFSGAGGMSEGFIQAGFMVPAATDYSKEASETYINRHTQLGYDIRFFTGDIRELLRNKQDLNELLGDTEFDVVVGGPPCQGFSLSGKRADDDERNLLFLEYLKAINIVKPKYFVMENVEGLLSYRFKSIQGLDGEEYENTDASEVIIKEAYKMGYMVKYKCLNAKDYGVPQNRPRVIFLGHKILKRGNGEFENVVTPPKFPIRNKEIVTVEDAISDLSFLKNGELKRKYDNRFGNKSRYQRSLRDGLTPSSNGNTLSYNIIHNHQASLHNEKTTNRFKILKPGETIGELLFRLSDDLKVVYSTKKYRCTKLHRKEVSPTVLTLPDDIVHYDPKNSRILSVRELARLQSFDDSFIFYGKRTTGGERRKYETPQYTQVGNAVPPLFAKAIAMEVMKALIETEKMYKNQLIGGEN</sequence>
<comment type="similarity">
    <text evidence="5 6">Belongs to the class I-like SAM-binding methyltransferase superfamily. C5-methyltransferase family.</text>
</comment>
<evidence type="ECO:0000256" key="6">
    <source>
        <dbReference type="RuleBase" id="RU000416"/>
    </source>
</evidence>
<dbReference type="PRINTS" id="PR00105">
    <property type="entry name" value="C5METTRFRASE"/>
</dbReference>
<evidence type="ECO:0000256" key="7">
    <source>
        <dbReference type="RuleBase" id="RU000417"/>
    </source>
</evidence>
<dbReference type="InterPro" id="IPR001525">
    <property type="entry name" value="C5_MeTfrase"/>
</dbReference>
<reference evidence="8 9" key="1">
    <citation type="journal article" date="2015" name="Stand. Genomic Sci.">
        <title>Genomic Encyclopedia of Bacterial and Archaeal Type Strains, Phase III: the genomes of soil and plant-associated and newly described type strains.</title>
        <authorList>
            <person name="Whitman W.B."/>
            <person name="Woyke T."/>
            <person name="Klenk H.P."/>
            <person name="Zhou Y."/>
            <person name="Lilburn T.G."/>
            <person name="Beck B.J."/>
            <person name="De Vos P."/>
            <person name="Vandamme P."/>
            <person name="Eisen J.A."/>
            <person name="Garrity G."/>
            <person name="Hugenholtz P."/>
            <person name="Kyrpides N.C."/>
        </authorList>
    </citation>
    <scope>NUCLEOTIDE SEQUENCE [LARGE SCALE GENOMIC DNA]</scope>
    <source>
        <strain evidence="8 9">CGMCC 1.10116</strain>
    </source>
</reference>
<evidence type="ECO:0000256" key="1">
    <source>
        <dbReference type="ARBA" id="ARBA00022603"/>
    </source>
</evidence>
<feature type="active site" evidence="5">
    <location>
        <position position="90"/>
    </location>
</feature>
<comment type="caution">
    <text evidence="8">The sequence shown here is derived from an EMBL/GenBank/DDBJ whole genome shotgun (WGS) entry which is preliminary data.</text>
</comment>
<dbReference type="InterPro" id="IPR018117">
    <property type="entry name" value="C5_DNA_meth_AS"/>
</dbReference>
<dbReference type="Gene3D" id="3.40.50.150">
    <property type="entry name" value="Vaccinia Virus protein VP39"/>
    <property type="match status" value="1"/>
</dbReference>
<dbReference type="GO" id="GO:0003677">
    <property type="term" value="F:DNA binding"/>
    <property type="evidence" value="ECO:0007669"/>
    <property type="project" value="TreeGrafter"/>
</dbReference>
<keyword evidence="2 5" id="KW-0808">Transferase</keyword>
<dbReference type="GO" id="GO:0003886">
    <property type="term" value="F:DNA (cytosine-5-)-methyltransferase activity"/>
    <property type="evidence" value="ECO:0007669"/>
    <property type="project" value="UniProtKB-EC"/>
</dbReference>
<keyword evidence="3 5" id="KW-0949">S-adenosyl-L-methionine</keyword>
<evidence type="ECO:0000256" key="2">
    <source>
        <dbReference type="ARBA" id="ARBA00022679"/>
    </source>
</evidence>
<evidence type="ECO:0000256" key="5">
    <source>
        <dbReference type="PROSITE-ProRule" id="PRU01016"/>
    </source>
</evidence>
<dbReference type="PANTHER" id="PTHR10629:SF52">
    <property type="entry name" value="DNA (CYTOSINE-5)-METHYLTRANSFERASE 1"/>
    <property type="match status" value="1"/>
</dbReference>
<dbReference type="EMBL" id="VLKZ01000005">
    <property type="protein sequence ID" value="TWI56333.1"/>
    <property type="molecule type" value="Genomic_DNA"/>
</dbReference>
<dbReference type="EC" id="2.1.1.37" evidence="7"/>
<organism evidence="8 9">
    <name type="scientific">Halalkalibacter nanhaiisediminis</name>
    <dbReference type="NCBI Taxonomy" id="688079"/>
    <lineage>
        <taxon>Bacteria</taxon>
        <taxon>Bacillati</taxon>
        <taxon>Bacillota</taxon>
        <taxon>Bacilli</taxon>
        <taxon>Bacillales</taxon>
        <taxon>Bacillaceae</taxon>
        <taxon>Halalkalibacter</taxon>
    </lineage>
</organism>
<evidence type="ECO:0000313" key="8">
    <source>
        <dbReference type="EMBL" id="TWI56333.1"/>
    </source>
</evidence>
<protein>
    <recommendedName>
        <fullName evidence="7">Cytosine-specific methyltransferase</fullName>
        <ecNumber evidence="7">2.1.1.37</ecNumber>
    </recommendedName>
</protein>
<dbReference type="InterPro" id="IPR050390">
    <property type="entry name" value="C5-Methyltransferase"/>
</dbReference>
<proteinExistence type="inferred from homology"/>
<dbReference type="Pfam" id="PF00145">
    <property type="entry name" value="DNA_methylase"/>
    <property type="match status" value="1"/>
</dbReference>
<dbReference type="PANTHER" id="PTHR10629">
    <property type="entry name" value="CYTOSINE-SPECIFIC METHYLTRANSFERASE"/>
    <property type="match status" value="1"/>
</dbReference>
<dbReference type="GO" id="GO:0032259">
    <property type="term" value="P:methylation"/>
    <property type="evidence" value="ECO:0007669"/>
    <property type="project" value="UniProtKB-KW"/>
</dbReference>
<dbReference type="GO" id="GO:0009307">
    <property type="term" value="P:DNA restriction-modification system"/>
    <property type="evidence" value="ECO:0007669"/>
    <property type="project" value="UniProtKB-KW"/>
</dbReference>